<evidence type="ECO:0000313" key="3">
    <source>
        <dbReference type="Proteomes" id="UP000007319"/>
    </source>
</evidence>
<dbReference type="AlphaFoldDB" id="A0A9P1JYE7"/>
<evidence type="ECO:0000256" key="1">
    <source>
        <dbReference type="SAM" id="MobiDB-lite"/>
    </source>
</evidence>
<keyword evidence="3" id="KW-1185">Reference proteome</keyword>
<name>A0A9P1JYE7_9PROT</name>
<reference evidence="2 3" key="1">
    <citation type="journal article" date="2011" name="PLoS Genet.">
        <title>Azospirillum genomes reveal transition of bacteria from aquatic to terrestrial environments.</title>
        <authorList>
            <person name="Wisniewski-Dye F."/>
            <person name="Borziak K."/>
            <person name="Khalsa-Moyers G."/>
            <person name="Alexandre G."/>
            <person name="Sukharnikov L.O."/>
            <person name="Wuichet K."/>
            <person name="Hurst G.B."/>
            <person name="McDonald W.H."/>
            <person name="Robertson J.S."/>
            <person name="Barbe V."/>
            <person name="Calteau A."/>
            <person name="Rouy Z."/>
            <person name="Mangenot S."/>
            <person name="Prigent-Combaret C."/>
            <person name="Normand P."/>
            <person name="Boyer M."/>
            <person name="Siguier P."/>
            <person name="Dessaux Y."/>
            <person name="Elmerich C."/>
            <person name="Condemine G."/>
            <person name="Krishnen G."/>
            <person name="Kennedy I."/>
            <person name="Paterson A.H."/>
            <person name="Gonzalez V."/>
            <person name="Mavingui P."/>
            <person name="Zhulin I.B."/>
        </authorList>
    </citation>
    <scope>NUCLEOTIDE SEQUENCE [LARGE SCALE GENOMIC DNA]</scope>
    <source>
        <strain evidence="2 3">Sp245</strain>
    </source>
</reference>
<keyword evidence="2" id="KW-0614">Plasmid</keyword>
<feature type="compositionally biased region" description="Basic and acidic residues" evidence="1">
    <location>
        <begin position="9"/>
        <end position="24"/>
    </location>
</feature>
<proteinExistence type="predicted"/>
<dbReference type="KEGG" id="abs:AZOBR_p280041"/>
<dbReference type="EMBL" id="HE577329">
    <property type="protein sequence ID" value="CCD02155.1"/>
    <property type="molecule type" value="Genomic_DNA"/>
</dbReference>
<dbReference type="Proteomes" id="UP000007319">
    <property type="component" value="Plasmid AZOBR_p2"/>
</dbReference>
<feature type="region of interest" description="Disordered" evidence="1">
    <location>
        <begin position="1"/>
        <end position="24"/>
    </location>
</feature>
<geneLocation type="plasmid" evidence="2 3">
    <name>AZOBR_p2</name>
</geneLocation>
<gene>
    <name evidence="2" type="ORF">AZOBR_p280041</name>
</gene>
<organism evidence="2 3">
    <name type="scientific">Azospirillum baldaniorum</name>
    <dbReference type="NCBI Taxonomy" id="1064539"/>
    <lineage>
        <taxon>Bacteria</taxon>
        <taxon>Pseudomonadati</taxon>
        <taxon>Pseudomonadota</taxon>
        <taxon>Alphaproteobacteria</taxon>
        <taxon>Rhodospirillales</taxon>
        <taxon>Azospirillaceae</taxon>
        <taxon>Azospirillum</taxon>
    </lineage>
</organism>
<evidence type="ECO:0000313" key="2">
    <source>
        <dbReference type="EMBL" id="CCD02155.1"/>
    </source>
</evidence>
<sequence length="24" mass="2614">MPSHAGRQKGAEDVLKIRHDAPLS</sequence>
<accession>A0A9P1JYE7</accession>
<protein>
    <submittedName>
        <fullName evidence="2">Uncharacterized protein</fullName>
    </submittedName>
</protein>